<keyword evidence="3" id="KW-0862">Zinc</keyword>
<feature type="region of interest" description="Disordered" evidence="5">
    <location>
        <begin position="847"/>
        <end position="915"/>
    </location>
</feature>
<evidence type="ECO:0000256" key="1">
    <source>
        <dbReference type="ARBA" id="ARBA00022723"/>
    </source>
</evidence>
<evidence type="ECO:0000313" key="8">
    <source>
        <dbReference type="RefSeq" id="XP_056691310.1"/>
    </source>
</evidence>
<sequence length="1182" mass="133117">MRTSKEGEGVVGSKRRLQLNQVLELDGEEELLDDVGEYCSDDGFDEDDGVGDGVESEDGGVEEVEVGEERWEDDEDDVVDDYDEALDEGDELDEELCIENDDDLNEVNDDNYDESGEMGVGRNTTCMEDGDIGCPGDGDGVSTINADLYTTPTKRNKGPVLPTPSVGMSFANWEALNNYFRSYGEQQGFGVVCMGGNKSGVKDSETGKSSSLRTYVWRCECHGRPKYRRMVNGRVVTCAEEPILKRKTKKCSCPVMLYGARTKENLWVVKSVVTEHLNHIPTPTKSNHISMFRVRKITQTILKQIENDHDSGAPVAQIFNNLAGRRNGVENIGFTKKDVHNILNRRMRLRLRDGDAVAMINYLDKMTKDNQKIFHLHRLDKTGKLQDVMWVDARSRAAYEYFGDVVCFDSTYLTNKYELPFSNFVGVNHHGQTILLGCALVSHETAETFVWLFRAWLSCMGGKAPAAIMTDQDAAMRKAIRIAMPMPKTRHRWCMWHIIQKFSRKLGSMTDFPQIKVALQNVIYNSLTPVEFEEGWAEVVETFKLKEAKESYKWLVGLYNQREMWIPAYVKHIFWAGMQTTQRVESINSFFDGYLKKNTRLYQFAPRYCKAMESRANDEKAADVNCCRFTRSLVGEFAVERKFQKLYTDAKFVEVQIQCMRVCYVTPITSKVVSDVEVEHTVSDKVWVWSKFLRKEISLAGRKRIYVVLFNKETSFAKCDCKHFECHGIMCRHIIKVLDVEDVENVPVGYIVDRWRKDIQRKHTLVKVAYHDPEKTEEVKRYDRIMNAVEPAALCGSLSEQKLDLVIEGIMNIVLRLDESDALSAFGDNEAGALTSGGNRMAIVGPTTPGSVNKPPNSVGDDTTTLTPPIMVKDPVPRGGLKAHRTREKRFLQPGENKNSARKQVRKNKSVVPQDFPETSNCQNTCLPQHNYVQPPNTFHPGWGSHDQCGYSADYPPQMAGQVRGTMVYPQQNYNNGVSVQQFQVIFFVSFCTTHVIKCLLTVNNIYLTEIRMSVGGIRMTPEGGDVLLSQDRCGISMSQNISGGPIAQNRSGLHMSHNINGVQMSQNLSGVQISQMSQMSQNAGSIRYFTSNSSNRGGNYQEAGTHCMPANHNQHRHSFQVVNETSHGDHRSYQPTTKHLLQSNPGFLVNEGGCGTHSTHGASGNPVFTQDLLGCHDLTKN</sequence>
<keyword evidence="1" id="KW-0479">Metal-binding</keyword>
<evidence type="ECO:0000256" key="4">
    <source>
        <dbReference type="PROSITE-ProRule" id="PRU00325"/>
    </source>
</evidence>
<gene>
    <name evidence="8" type="primary">LOC110781362</name>
</gene>
<feature type="domain" description="SWIM-type" evidence="6">
    <location>
        <begin position="706"/>
        <end position="742"/>
    </location>
</feature>
<feature type="compositionally biased region" description="Basic residues" evidence="5">
    <location>
        <begin position="900"/>
        <end position="909"/>
    </location>
</feature>
<dbReference type="Pfam" id="PF04434">
    <property type="entry name" value="SWIM"/>
    <property type="match status" value="1"/>
</dbReference>
<dbReference type="SMART" id="SM00575">
    <property type="entry name" value="ZnF_PMZ"/>
    <property type="match status" value="1"/>
</dbReference>
<accession>A0ABM3R6S0</accession>
<name>A0ABM3R6S0_SPIOL</name>
<keyword evidence="2 4" id="KW-0863">Zinc-finger</keyword>
<proteinExistence type="predicted"/>
<dbReference type="PANTHER" id="PTHR47718">
    <property type="entry name" value="OS01G0519700 PROTEIN"/>
    <property type="match status" value="1"/>
</dbReference>
<evidence type="ECO:0000256" key="3">
    <source>
        <dbReference type="ARBA" id="ARBA00022833"/>
    </source>
</evidence>
<evidence type="ECO:0000313" key="7">
    <source>
        <dbReference type="Proteomes" id="UP000813463"/>
    </source>
</evidence>
<dbReference type="PANTHER" id="PTHR47718:SF13">
    <property type="entry name" value="OS09G0290500 PROTEIN"/>
    <property type="match status" value="1"/>
</dbReference>
<reference evidence="7" key="1">
    <citation type="journal article" date="2021" name="Nat. Commun.">
        <title>Genomic analyses provide insights into spinach domestication and the genetic basis of agronomic traits.</title>
        <authorList>
            <person name="Cai X."/>
            <person name="Sun X."/>
            <person name="Xu C."/>
            <person name="Sun H."/>
            <person name="Wang X."/>
            <person name="Ge C."/>
            <person name="Zhang Z."/>
            <person name="Wang Q."/>
            <person name="Fei Z."/>
            <person name="Jiao C."/>
            <person name="Wang Q."/>
        </authorList>
    </citation>
    <scope>NUCLEOTIDE SEQUENCE [LARGE SCALE GENOMIC DNA]</scope>
    <source>
        <strain evidence="7">cv. Varoflay</strain>
    </source>
</reference>
<dbReference type="PROSITE" id="PS50966">
    <property type="entry name" value="ZF_SWIM"/>
    <property type="match status" value="1"/>
</dbReference>
<organism evidence="7 8">
    <name type="scientific">Spinacia oleracea</name>
    <name type="common">Spinach</name>
    <dbReference type="NCBI Taxonomy" id="3562"/>
    <lineage>
        <taxon>Eukaryota</taxon>
        <taxon>Viridiplantae</taxon>
        <taxon>Streptophyta</taxon>
        <taxon>Embryophyta</taxon>
        <taxon>Tracheophyta</taxon>
        <taxon>Spermatophyta</taxon>
        <taxon>Magnoliopsida</taxon>
        <taxon>eudicotyledons</taxon>
        <taxon>Gunneridae</taxon>
        <taxon>Pentapetalae</taxon>
        <taxon>Caryophyllales</taxon>
        <taxon>Chenopodiaceae</taxon>
        <taxon>Chenopodioideae</taxon>
        <taxon>Anserineae</taxon>
        <taxon>Spinacia</taxon>
    </lineage>
</organism>
<dbReference type="Proteomes" id="UP000813463">
    <property type="component" value="Chromosome 2"/>
</dbReference>
<feature type="compositionally biased region" description="Polar residues" evidence="5">
    <location>
        <begin position="848"/>
        <end position="867"/>
    </location>
</feature>
<dbReference type="InterPro" id="IPR007527">
    <property type="entry name" value="Znf_SWIM"/>
</dbReference>
<evidence type="ECO:0000256" key="2">
    <source>
        <dbReference type="ARBA" id="ARBA00022771"/>
    </source>
</evidence>
<evidence type="ECO:0000259" key="6">
    <source>
        <dbReference type="PROSITE" id="PS50966"/>
    </source>
</evidence>
<protein>
    <submittedName>
        <fullName evidence="8">Protein FAR1-RELATED SEQUENCE 6-like</fullName>
    </submittedName>
</protein>
<feature type="region of interest" description="Disordered" evidence="5">
    <location>
        <begin position="37"/>
        <end position="75"/>
    </location>
</feature>
<dbReference type="InterPro" id="IPR006564">
    <property type="entry name" value="Znf_PMZ"/>
</dbReference>
<reference evidence="8" key="2">
    <citation type="submission" date="2025-08" db="UniProtKB">
        <authorList>
            <consortium name="RefSeq"/>
        </authorList>
    </citation>
    <scope>IDENTIFICATION</scope>
    <source>
        <tissue evidence="8">Leaf</tissue>
    </source>
</reference>
<dbReference type="InterPro" id="IPR018289">
    <property type="entry name" value="MULE_transposase_dom"/>
</dbReference>
<dbReference type="GeneID" id="110781362"/>
<dbReference type="Pfam" id="PF10551">
    <property type="entry name" value="MULE"/>
    <property type="match status" value="1"/>
</dbReference>
<dbReference type="RefSeq" id="XP_056691310.1">
    <property type="nucleotide sequence ID" value="XM_056835332.1"/>
</dbReference>
<evidence type="ECO:0000256" key="5">
    <source>
        <dbReference type="SAM" id="MobiDB-lite"/>
    </source>
</evidence>
<keyword evidence="7" id="KW-1185">Reference proteome</keyword>